<dbReference type="Proteomes" id="UP000691718">
    <property type="component" value="Unassembled WGS sequence"/>
</dbReference>
<keyword evidence="3" id="KW-1185">Reference proteome</keyword>
<name>A0A8S3XKZ5_PARAO</name>
<gene>
    <name evidence="2" type="ORF">PAPOLLO_LOCUS19442</name>
</gene>
<evidence type="ECO:0000313" key="2">
    <source>
        <dbReference type="EMBL" id="CAG5030336.1"/>
    </source>
</evidence>
<comment type="caution">
    <text evidence="2">The sequence shown here is derived from an EMBL/GenBank/DDBJ whole genome shotgun (WGS) entry which is preliminary data.</text>
</comment>
<accession>A0A8S3XKZ5</accession>
<organism evidence="2 3">
    <name type="scientific">Parnassius apollo</name>
    <name type="common">Apollo butterfly</name>
    <name type="synonym">Papilio apollo</name>
    <dbReference type="NCBI Taxonomy" id="110799"/>
    <lineage>
        <taxon>Eukaryota</taxon>
        <taxon>Metazoa</taxon>
        <taxon>Ecdysozoa</taxon>
        <taxon>Arthropoda</taxon>
        <taxon>Hexapoda</taxon>
        <taxon>Insecta</taxon>
        <taxon>Pterygota</taxon>
        <taxon>Neoptera</taxon>
        <taxon>Endopterygota</taxon>
        <taxon>Lepidoptera</taxon>
        <taxon>Glossata</taxon>
        <taxon>Ditrysia</taxon>
        <taxon>Papilionoidea</taxon>
        <taxon>Papilionidae</taxon>
        <taxon>Parnassiinae</taxon>
        <taxon>Parnassini</taxon>
        <taxon>Parnassius</taxon>
        <taxon>Parnassius</taxon>
    </lineage>
</organism>
<evidence type="ECO:0000256" key="1">
    <source>
        <dbReference type="SAM" id="MobiDB-lite"/>
    </source>
</evidence>
<dbReference type="EMBL" id="CAJQZP010001208">
    <property type="protein sequence ID" value="CAG5030336.1"/>
    <property type="molecule type" value="Genomic_DNA"/>
</dbReference>
<feature type="region of interest" description="Disordered" evidence="1">
    <location>
        <begin position="376"/>
        <end position="407"/>
    </location>
</feature>
<feature type="compositionally biased region" description="Basic and acidic residues" evidence="1">
    <location>
        <begin position="376"/>
        <end position="390"/>
    </location>
</feature>
<dbReference type="OrthoDB" id="6939488at2759"/>
<proteinExistence type="predicted"/>
<dbReference type="AlphaFoldDB" id="A0A8S3XKZ5"/>
<protein>
    <submittedName>
        <fullName evidence="2">(apollo) hypothetical protein</fullName>
    </submittedName>
</protein>
<feature type="compositionally biased region" description="Basic residues" evidence="1">
    <location>
        <begin position="391"/>
        <end position="407"/>
    </location>
</feature>
<reference evidence="2" key="1">
    <citation type="submission" date="2021-04" db="EMBL/GenBank/DDBJ databases">
        <authorList>
            <person name="Tunstrom K."/>
        </authorList>
    </citation>
    <scope>NUCLEOTIDE SEQUENCE</scope>
</reference>
<evidence type="ECO:0000313" key="3">
    <source>
        <dbReference type="Proteomes" id="UP000691718"/>
    </source>
</evidence>
<sequence>MQVITLNVRYERFGLYTKMEGNTSHKENLDPVTPMQDPVISTNPVVIKKRAETFLGGALADKKKTKGILREEIQENRPQRAITFTEFEKIVGQNIVSRLTSETPDKSNCFYKALKDIYDHLKGKNIEQEDSTISSDYLVIENKLMAINDIPIVISNSNNIEESHTDTIETETTENTELPTTDLFDDLKTLNLTESYNLSADIRNTIEMNNNYKQSQLIANSDSDTQNYLKNEIFNVLEPTSDNVVKGPNQLMSPKLTAIAEMHNVDKPSESTATVNVLNKESNEITNPNLLVIDNVTETINKSNINNQNQIAETENNKKYDFNFGNAKCDSEMTPPKLKEILNWPQTPQRKGKIMTHNPIYVLTSRKWLEIEEKKKNEKKTKEKEKEERKKRERREKKTVKSVTKISKHTKNMKIDSENLENIEILRQKEKVPRHLLNKNSKIEENNRKNKEETKTEIKERKRKYDKSITTAYNKKIKIDVCDKETENNIFKCDDTKTELLDIDQIKKTTPKPNKESNIKILSVVKAPVMHNPRNIFNENSCVDTKVPFVLSKPKSILNRRETFRNEEELSNFLNDEYLNMDESSM</sequence>